<organism evidence="2 3">
    <name type="scientific">Luteibacter jiangsuensis</name>
    <dbReference type="NCBI Taxonomy" id="637577"/>
    <lineage>
        <taxon>Bacteria</taxon>
        <taxon>Pseudomonadati</taxon>
        <taxon>Pseudomonadota</taxon>
        <taxon>Gammaproteobacteria</taxon>
        <taxon>Lysobacterales</taxon>
        <taxon>Rhodanobacteraceae</taxon>
        <taxon>Luteibacter</taxon>
    </lineage>
</organism>
<keyword evidence="1" id="KW-0732">Signal</keyword>
<proteinExistence type="predicted"/>
<evidence type="ECO:0000256" key="1">
    <source>
        <dbReference type="SAM" id="SignalP"/>
    </source>
</evidence>
<feature type="signal peptide" evidence="1">
    <location>
        <begin position="1"/>
        <end position="23"/>
    </location>
</feature>
<dbReference type="RefSeq" id="WP_306849572.1">
    <property type="nucleotide sequence ID" value="NZ_JAUSSK010000003.1"/>
</dbReference>
<name>A0ABT9SXW7_9GAMM</name>
<evidence type="ECO:0000313" key="2">
    <source>
        <dbReference type="EMBL" id="MDQ0009842.1"/>
    </source>
</evidence>
<gene>
    <name evidence="2" type="ORF">J2T07_002032</name>
</gene>
<dbReference type="EMBL" id="JAUSSK010000003">
    <property type="protein sequence ID" value="MDQ0009842.1"/>
    <property type="molecule type" value="Genomic_DNA"/>
</dbReference>
<reference evidence="2 3" key="1">
    <citation type="submission" date="2023-07" db="EMBL/GenBank/DDBJ databases">
        <title>Sorghum-associated microbial communities from plants grown in Nebraska, USA.</title>
        <authorList>
            <person name="Schachtman D."/>
        </authorList>
    </citation>
    <scope>NUCLEOTIDE SEQUENCE [LARGE SCALE GENOMIC DNA]</scope>
    <source>
        <strain evidence="2 3">CC60</strain>
    </source>
</reference>
<sequence>MRTARCAIALALCTWRLVPATHATENVLSDSFVVKSGIPASEVERARAEGFDMSRMHGAPGPHIVPLDESPFVGPLAQQVRQELAEQKVNGVGIARQGEVPDLRKASRMALKSRSRMAPSDRPYQSLASIRPHLRYEPISVKGTILQNVRLVEATTGGGLLDGRWTGVSRSWEVAGLGYVQLEESEYRESGGSITLIKEWVNADVNGSPGSVQTKRERRGKTLVSLDWVTDNTAFRLDLQPLDPNAVKANQEALLALARSLGG</sequence>
<protein>
    <submittedName>
        <fullName evidence="2">Uncharacterized protein</fullName>
    </submittedName>
</protein>
<dbReference type="Proteomes" id="UP001237737">
    <property type="component" value="Unassembled WGS sequence"/>
</dbReference>
<keyword evidence="3" id="KW-1185">Reference proteome</keyword>
<evidence type="ECO:0000313" key="3">
    <source>
        <dbReference type="Proteomes" id="UP001237737"/>
    </source>
</evidence>
<accession>A0ABT9SXW7</accession>
<feature type="chain" id="PRO_5046470590" evidence="1">
    <location>
        <begin position="24"/>
        <end position="263"/>
    </location>
</feature>
<comment type="caution">
    <text evidence="2">The sequence shown here is derived from an EMBL/GenBank/DDBJ whole genome shotgun (WGS) entry which is preliminary data.</text>
</comment>